<name>A0A1W2H4I1_9BACT</name>
<proteinExistence type="inferred from homology"/>
<protein>
    <recommendedName>
        <fullName evidence="3 6">Glutaminase</fullName>
        <ecNumber evidence="3 6">3.5.1.2</ecNumber>
    </recommendedName>
</protein>
<evidence type="ECO:0000256" key="4">
    <source>
        <dbReference type="ARBA" id="ARBA00022801"/>
    </source>
</evidence>
<dbReference type="PANTHER" id="PTHR12544">
    <property type="entry name" value="GLUTAMINASE"/>
    <property type="match status" value="1"/>
</dbReference>
<feature type="binding site" evidence="6">
    <location>
        <position position="258"/>
    </location>
    <ligand>
        <name>substrate</name>
    </ligand>
</feature>
<evidence type="ECO:0000313" key="7">
    <source>
        <dbReference type="EMBL" id="SMD43799.1"/>
    </source>
</evidence>
<dbReference type="InterPro" id="IPR012338">
    <property type="entry name" value="Beta-lactam/transpept-like"/>
</dbReference>
<feature type="binding site" evidence="6">
    <location>
        <position position="157"/>
    </location>
    <ligand>
        <name>substrate</name>
    </ligand>
</feature>
<dbReference type="GO" id="GO:0004359">
    <property type="term" value="F:glutaminase activity"/>
    <property type="evidence" value="ECO:0007669"/>
    <property type="project" value="UniProtKB-UniRule"/>
</dbReference>
<dbReference type="NCBIfam" id="TIGR03814">
    <property type="entry name" value="Gln_ase"/>
    <property type="match status" value="1"/>
</dbReference>
<comment type="subunit">
    <text evidence="2 6">Homotetramer.</text>
</comment>
<dbReference type="EMBL" id="LT838813">
    <property type="protein sequence ID" value="SMD43799.1"/>
    <property type="molecule type" value="Genomic_DNA"/>
</dbReference>
<comment type="catalytic activity">
    <reaction evidence="5 6">
        <text>L-glutamine + H2O = L-glutamate + NH4(+)</text>
        <dbReference type="Rhea" id="RHEA:15889"/>
        <dbReference type="ChEBI" id="CHEBI:15377"/>
        <dbReference type="ChEBI" id="CHEBI:28938"/>
        <dbReference type="ChEBI" id="CHEBI:29985"/>
        <dbReference type="ChEBI" id="CHEBI:58359"/>
        <dbReference type="EC" id="3.5.1.2"/>
    </reaction>
</comment>
<comment type="similarity">
    <text evidence="1 6">Belongs to the glutaminase family.</text>
</comment>
<dbReference type="EC" id="3.5.1.2" evidence="3 6"/>
<dbReference type="RefSeq" id="WP_084120662.1">
    <property type="nucleotide sequence ID" value="NZ_LT838813.1"/>
</dbReference>
<dbReference type="AlphaFoldDB" id="A0A1W2H4I1"/>
<feature type="binding site" evidence="6">
    <location>
        <position position="188"/>
    </location>
    <ligand>
        <name>substrate</name>
    </ligand>
</feature>
<dbReference type="Pfam" id="PF04960">
    <property type="entry name" value="Glutaminase"/>
    <property type="match status" value="1"/>
</dbReference>
<feature type="binding site" evidence="6">
    <location>
        <position position="240"/>
    </location>
    <ligand>
        <name>substrate</name>
    </ligand>
</feature>
<evidence type="ECO:0000256" key="1">
    <source>
        <dbReference type="ARBA" id="ARBA00011076"/>
    </source>
</evidence>
<sequence length="308" mass="34017">MDYQQLIDEVYHEVKSANPKGKVADYIPELAKVNPDHFGIALVDLEGKVYGAGDFDIPFSIQSISKVLTLTMVAHVFKDKLWSRVNVEPSGNPFNSIAQLEFEKGIPRNPFINAGALVITDALTSIHNDPLEKIHGFINEIVGRTCVQIDESVMNSEIAHSERNTALAYFLKAYGNFENDIQDVIRTYCGQCAIELCCADLARSFSFLANQGYSIFANRQILSPIDTQRINALMLTCGFYDESGEFAFRVGLPGKSGVGGGIVAVMPNKFSVAVWSPPLNAKGNSPKGVKALQLLREKLKYSLFEERK</sequence>
<dbReference type="Gene3D" id="3.40.710.10">
    <property type="entry name" value="DD-peptidase/beta-lactamase superfamily"/>
    <property type="match status" value="1"/>
</dbReference>
<keyword evidence="4 6" id="KW-0378">Hydrolase</keyword>
<feature type="binding site" evidence="6">
    <location>
        <position position="113"/>
    </location>
    <ligand>
        <name>substrate</name>
    </ligand>
</feature>
<dbReference type="PANTHER" id="PTHR12544:SF29">
    <property type="entry name" value="GLUTAMINASE"/>
    <property type="match status" value="1"/>
</dbReference>
<dbReference type="InterPro" id="IPR015868">
    <property type="entry name" value="Glutaminase"/>
</dbReference>
<evidence type="ECO:0000256" key="5">
    <source>
        <dbReference type="ARBA" id="ARBA00049534"/>
    </source>
</evidence>
<evidence type="ECO:0000256" key="6">
    <source>
        <dbReference type="HAMAP-Rule" id="MF_00313"/>
    </source>
</evidence>
<dbReference type="Proteomes" id="UP000192333">
    <property type="component" value="Chromosome I"/>
</dbReference>
<reference evidence="8" key="1">
    <citation type="submission" date="2017-04" db="EMBL/GenBank/DDBJ databases">
        <authorList>
            <person name="Varghese N."/>
            <person name="Submissions S."/>
        </authorList>
    </citation>
    <scope>NUCLEOTIDE SEQUENCE [LARGE SCALE GENOMIC DNA]</scope>
    <source>
        <strain evidence="8">DSM 16537</strain>
    </source>
</reference>
<keyword evidence="6" id="KW-0007">Acetylation</keyword>
<gene>
    <name evidence="6" type="primary">glsA</name>
    <name evidence="7" type="ORF">SAMN00777080_2408</name>
</gene>
<dbReference type="OrthoDB" id="9788822at2"/>
<evidence type="ECO:0000256" key="3">
    <source>
        <dbReference type="ARBA" id="ARBA00012918"/>
    </source>
</evidence>
<accession>A0A1W2H4I1</accession>
<dbReference type="HAMAP" id="MF_00313">
    <property type="entry name" value="Glutaminase"/>
    <property type="match status" value="1"/>
</dbReference>
<dbReference type="FunFam" id="3.40.710.10:FF:000005">
    <property type="entry name" value="Glutaminase"/>
    <property type="match status" value="1"/>
</dbReference>
<evidence type="ECO:0000313" key="8">
    <source>
        <dbReference type="Proteomes" id="UP000192333"/>
    </source>
</evidence>
<evidence type="ECO:0000256" key="2">
    <source>
        <dbReference type="ARBA" id="ARBA00011881"/>
    </source>
</evidence>
<keyword evidence="8" id="KW-1185">Reference proteome</keyword>
<dbReference type="NCBIfam" id="NF002132">
    <property type="entry name" value="PRK00971.1-1"/>
    <property type="match status" value="1"/>
</dbReference>
<dbReference type="STRING" id="758820.SAMN00777080_2408"/>
<dbReference type="NCBIfam" id="NF002133">
    <property type="entry name" value="PRK00971.1-2"/>
    <property type="match status" value="1"/>
</dbReference>
<dbReference type="GO" id="GO:0006537">
    <property type="term" value="P:glutamate biosynthetic process"/>
    <property type="evidence" value="ECO:0007669"/>
    <property type="project" value="TreeGrafter"/>
</dbReference>
<organism evidence="7 8">
    <name type="scientific">Aquiflexum balticum DSM 16537</name>
    <dbReference type="NCBI Taxonomy" id="758820"/>
    <lineage>
        <taxon>Bacteria</taxon>
        <taxon>Pseudomonadati</taxon>
        <taxon>Bacteroidota</taxon>
        <taxon>Cytophagia</taxon>
        <taxon>Cytophagales</taxon>
        <taxon>Cyclobacteriaceae</taxon>
        <taxon>Aquiflexum</taxon>
    </lineage>
</organism>
<feature type="binding site" evidence="6">
    <location>
        <position position="164"/>
    </location>
    <ligand>
        <name>substrate</name>
    </ligand>
</feature>
<dbReference type="GO" id="GO:0006543">
    <property type="term" value="P:L-glutamine catabolic process"/>
    <property type="evidence" value="ECO:0007669"/>
    <property type="project" value="TreeGrafter"/>
</dbReference>
<dbReference type="SUPFAM" id="SSF56601">
    <property type="entry name" value="beta-lactamase/transpeptidase-like"/>
    <property type="match status" value="1"/>
</dbReference>
<feature type="binding site" evidence="6">
    <location>
        <position position="63"/>
    </location>
    <ligand>
        <name>substrate</name>
    </ligand>
</feature>